<gene>
    <name evidence="10" type="primary">BT2_2</name>
    <name evidence="10" type="ORF">HAX54_017437</name>
</gene>
<comment type="similarity">
    <text evidence="3">Belongs to the bacterial/plant glucose-1-phosphate adenylyltransferase family.</text>
</comment>
<proteinExistence type="inferred from homology"/>
<evidence type="ECO:0000256" key="5">
    <source>
        <dbReference type="ARBA" id="ARBA00022533"/>
    </source>
</evidence>
<evidence type="ECO:0000256" key="7">
    <source>
        <dbReference type="ARBA" id="ARBA00022695"/>
    </source>
</evidence>
<evidence type="ECO:0000256" key="8">
    <source>
        <dbReference type="ARBA" id="ARBA00022741"/>
    </source>
</evidence>
<keyword evidence="8" id="KW-0547">Nucleotide-binding</keyword>
<keyword evidence="9" id="KW-0750">Starch biosynthesis</keyword>
<evidence type="ECO:0000256" key="2">
    <source>
        <dbReference type="ARBA" id="ARBA00004727"/>
    </source>
</evidence>
<organism evidence="10 11">
    <name type="scientific">Datura stramonium</name>
    <name type="common">Jimsonweed</name>
    <name type="synonym">Common thornapple</name>
    <dbReference type="NCBI Taxonomy" id="4076"/>
    <lineage>
        <taxon>Eukaryota</taxon>
        <taxon>Viridiplantae</taxon>
        <taxon>Streptophyta</taxon>
        <taxon>Embryophyta</taxon>
        <taxon>Tracheophyta</taxon>
        <taxon>Spermatophyta</taxon>
        <taxon>Magnoliopsida</taxon>
        <taxon>eudicotyledons</taxon>
        <taxon>Gunneridae</taxon>
        <taxon>Pentapetalae</taxon>
        <taxon>asterids</taxon>
        <taxon>lamiids</taxon>
        <taxon>Solanales</taxon>
        <taxon>Solanaceae</taxon>
        <taxon>Solanoideae</taxon>
        <taxon>Datureae</taxon>
        <taxon>Datura</taxon>
    </lineage>
</organism>
<keyword evidence="5" id="KW-0021">Allosteric enzyme</keyword>
<comment type="catalytic activity">
    <reaction evidence="1">
        <text>alpha-D-glucose 1-phosphate + ATP + H(+) = ADP-alpha-D-glucose + diphosphate</text>
        <dbReference type="Rhea" id="RHEA:12120"/>
        <dbReference type="ChEBI" id="CHEBI:15378"/>
        <dbReference type="ChEBI" id="CHEBI:30616"/>
        <dbReference type="ChEBI" id="CHEBI:33019"/>
        <dbReference type="ChEBI" id="CHEBI:57498"/>
        <dbReference type="ChEBI" id="CHEBI:58601"/>
        <dbReference type="EC" id="2.7.7.27"/>
    </reaction>
</comment>
<comment type="pathway">
    <text evidence="2">Glycan biosynthesis; starch biosynthesis.</text>
</comment>
<dbReference type="EMBL" id="JACEIK010002154">
    <property type="protein sequence ID" value="MCD9559478.1"/>
    <property type="molecule type" value="Genomic_DNA"/>
</dbReference>
<dbReference type="EC" id="2.7.7.27" evidence="4"/>
<keyword evidence="11" id="KW-1185">Reference proteome</keyword>
<dbReference type="InterPro" id="IPR029044">
    <property type="entry name" value="Nucleotide-diphossugar_trans"/>
</dbReference>
<name>A0ABS8UM85_DATST</name>
<dbReference type="PANTHER" id="PTHR43523">
    <property type="entry name" value="GLUCOSE-1-PHOSPHATE ADENYLYLTRANSFERASE-RELATED"/>
    <property type="match status" value="1"/>
</dbReference>
<evidence type="ECO:0000256" key="6">
    <source>
        <dbReference type="ARBA" id="ARBA00022679"/>
    </source>
</evidence>
<dbReference type="Pfam" id="PF25247">
    <property type="entry name" value="LbH_GLGC"/>
    <property type="match status" value="1"/>
</dbReference>
<dbReference type="Gene3D" id="3.90.550.10">
    <property type="entry name" value="Spore Coat Polysaccharide Biosynthesis Protein SpsA, Chain A"/>
    <property type="match status" value="1"/>
</dbReference>
<evidence type="ECO:0000313" key="11">
    <source>
        <dbReference type="Proteomes" id="UP000823775"/>
    </source>
</evidence>
<dbReference type="PANTHER" id="PTHR43523:SF12">
    <property type="entry name" value="GLUCOSE-1-PHOSPHATE ADENYLYLTRANSFERASE LARGE SUBUNIT 1, CHLOROPLASTIC-RELATED"/>
    <property type="match status" value="1"/>
</dbReference>
<comment type="caution">
    <text evidence="10">The sequence shown here is derived from an EMBL/GenBank/DDBJ whole genome shotgun (WGS) entry which is preliminary data.</text>
</comment>
<dbReference type="Gene3D" id="2.160.10.10">
    <property type="entry name" value="Hexapeptide repeat proteins"/>
    <property type="match status" value="1"/>
</dbReference>
<evidence type="ECO:0000313" key="10">
    <source>
        <dbReference type="EMBL" id="MCD9559478.1"/>
    </source>
</evidence>
<keyword evidence="6" id="KW-0808">Transferase</keyword>
<evidence type="ECO:0000256" key="3">
    <source>
        <dbReference type="ARBA" id="ARBA00010443"/>
    </source>
</evidence>
<dbReference type="Proteomes" id="UP000823775">
    <property type="component" value="Unassembled WGS sequence"/>
</dbReference>
<evidence type="ECO:0000256" key="9">
    <source>
        <dbReference type="ARBA" id="ARBA00022922"/>
    </source>
</evidence>
<protein>
    <recommendedName>
        <fullName evidence="4">glucose-1-phosphate adenylyltransferase</fullName>
        <ecNumber evidence="4">2.7.7.27</ecNumber>
    </recommendedName>
</protein>
<dbReference type="InterPro" id="IPR011831">
    <property type="entry name" value="ADP-Glc_PPase"/>
</dbReference>
<evidence type="ECO:0000256" key="4">
    <source>
        <dbReference type="ARBA" id="ARBA00012460"/>
    </source>
</evidence>
<accession>A0ABS8UM85</accession>
<evidence type="ECO:0000256" key="1">
    <source>
        <dbReference type="ARBA" id="ARBA00000956"/>
    </source>
</evidence>
<keyword evidence="7" id="KW-0548">Nucleotidyltransferase</keyword>
<reference evidence="10 11" key="1">
    <citation type="journal article" date="2021" name="BMC Genomics">
        <title>Datura genome reveals duplications of psychoactive alkaloid biosynthetic genes and high mutation rate following tissue culture.</title>
        <authorList>
            <person name="Rajewski A."/>
            <person name="Carter-House D."/>
            <person name="Stajich J."/>
            <person name="Litt A."/>
        </authorList>
    </citation>
    <scope>NUCLEOTIDE SEQUENCE [LARGE SCALE GENOMIC DNA]</scope>
    <source>
        <strain evidence="10">AR-01</strain>
    </source>
</reference>
<sequence length="255" mass="29063">MAASIVVKSAFSPQVTYPQMFSQFNSASLNRHLSRAYASNMGGYKNEGFVEVLAATKSEEPQISFRGTADAVRRYLWLFEEHNVLNTLYLLEIMADGCQFIQPTETDAVFRAALWAACHCIRSHRSVKGALLVAEKQRKQLQAMKNCKIHHSVVGLRSCISEGAIIEDTLLMKADYYAGNLQQFLGYQKRSFLHYIWRQHSEHEFLMMSAVCQIINRDNVQEAAKETNGYFMKLIVTVIRMAFGESSSEKGRRER</sequence>